<accession>A0A086AB50</accession>
<name>A0A086AB50_9FLAO</name>
<organism evidence="1 2">
    <name type="scientific">Chryseobacterium soli</name>
    <dbReference type="NCBI Taxonomy" id="445961"/>
    <lineage>
        <taxon>Bacteria</taxon>
        <taxon>Pseudomonadati</taxon>
        <taxon>Bacteroidota</taxon>
        <taxon>Flavobacteriia</taxon>
        <taxon>Flavobacteriales</taxon>
        <taxon>Weeksellaceae</taxon>
        <taxon>Chryseobacterium group</taxon>
        <taxon>Chryseobacterium</taxon>
    </lineage>
</organism>
<dbReference type="RefSeq" id="WP_034708311.1">
    <property type="nucleotide sequence ID" value="NZ_JPRH01000001.1"/>
</dbReference>
<dbReference type="OrthoDB" id="792648at2"/>
<reference evidence="1 2" key="1">
    <citation type="submission" date="2014-07" db="EMBL/GenBank/DDBJ databases">
        <title>Genome of Chryseobacterium soli DSM 19298.</title>
        <authorList>
            <person name="Stropko S.J."/>
            <person name="Pipes S.E."/>
            <person name="Newman J."/>
        </authorList>
    </citation>
    <scope>NUCLEOTIDE SEQUENCE [LARGE SCALE GENOMIC DNA]</scope>
    <source>
        <strain evidence="1 2">DSM 19298</strain>
    </source>
</reference>
<sequence length="378" mass="42853">MKKLNFCLWALLFIAVLSCRTDEYVDREELDYLIPAEGDLPIKGFYLLNEGNMGTNKATLDFFDYKTGIYHRNIYAQINPTVVKELGDVGNDIQIYGSKMYAVINVSNKIEVLDAKTAKRLKTIQLENCRYITFKDGKAYASSYAGPVSLDPNAPLGKVAEIDTVSLSIQREVTVGYQPEEMEIIGNQLFVANSGGYKFPNYDRTVSVVDLSTFKETKKIDVAINLHHIKKDNYGDLYVTSRGDYYNIPSSLFLVDAATGAVKKDFHIAVSEMTIVNDKLYYYGNEFNYNTHSYTKSFGIIDVKTEQIISNKIIDQQYVDAIKTPYGIAVNPINEEIYLTDARNYVSTGYVYCFDKTGKFKWKTEGGNIPAHFVFLYK</sequence>
<gene>
    <name evidence="1" type="ORF">IW15_00225</name>
</gene>
<keyword evidence="2" id="KW-1185">Reference proteome</keyword>
<dbReference type="EMBL" id="JPRH01000001">
    <property type="protein sequence ID" value="KFF13914.1"/>
    <property type="molecule type" value="Genomic_DNA"/>
</dbReference>
<comment type="caution">
    <text evidence="1">The sequence shown here is derived from an EMBL/GenBank/DDBJ whole genome shotgun (WGS) entry which is preliminary data.</text>
</comment>
<dbReference type="InterPro" id="IPR015943">
    <property type="entry name" value="WD40/YVTN_repeat-like_dom_sf"/>
</dbReference>
<dbReference type="eggNOG" id="COG3391">
    <property type="taxonomic scope" value="Bacteria"/>
</dbReference>
<dbReference type="Gene3D" id="2.130.10.10">
    <property type="entry name" value="YVTN repeat-like/Quinoprotein amine dehydrogenase"/>
    <property type="match status" value="1"/>
</dbReference>
<dbReference type="SUPFAM" id="SSF50969">
    <property type="entry name" value="YVTN repeat-like/Quinoprotein amine dehydrogenase"/>
    <property type="match status" value="1"/>
</dbReference>
<dbReference type="InterPro" id="IPR031815">
    <property type="entry name" value="DUF5074"/>
</dbReference>
<evidence type="ECO:0008006" key="3">
    <source>
        <dbReference type="Google" id="ProtNLM"/>
    </source>
</evidence>
<dbReference type="AlphaFoldDB" id="A0A086AB50"/>
<dbReference type="Pfam" id="PF16819">
    <property type="entry name" value="DUF5074"/>
    <property type="match status" value="1"/>
</dbReference>
<dbReference type="PROSITE" id="PS51257">
    <property type="entry name" value="PROKAR_LIPOPROTEIN"/>
    <property type="match status" value="1"/>
</dbReference>
<dbReference type="InterPro" id="IPR011044">
    <property type="entry name" value="Quino_amine_DH_bsu"/>
</dbReference>
<evidence type="ECO:0000313" key="2">
    <source>
        <dbReference type="Proteomes" id="UP000028705"/>
    </source>
</evidence>
<protein>
    <recommendedName>
        <fullName evidence="3">Lipoprotein</fullName>
    </recommendedName>
</protein>
<dbReference type="InterPro" id="IPR051200">
    <property type="entry name" value="Host-pathogen_enzymatic-act"/>
</dbReference>
<dbReference type="Proteomes" id="UP000028705">
    <property type="component" value="Unassembled WGS sequence"/>
</dbReference>
<dbReference type="PANTHER" id="PTHR47197:SF3">
    <property type="entry name" value="DIHYDRO-HEME D1 DEHYDROGENASE"/>
    <property type="match status" value="1"/>
</dbReference>
<proteinExistence type="predicted"/>
<evidence type="ECO:0000313" key="1">
    <source>
        <dbReference type="EMBL" id="KFF13914.1"/>
    </source>
</evidence>
<dbReference type="STRING" id="445961.IW15_00225"/>
<dbReference type="PANTHER" id="PTHR47197">
    <property type="entry name" value="PROTEIN NIRF"/>
    <property type="match status" value="1"/>
</dbReference>